<evidence type="ECO:0000313" key="4">
    <source>
        <dbReference type="EMBL" id="MEE6260205.1"/>
    </source>
</evidence>
<feature type="transmembrane region" description="Helical" evidence="2">
    <location>
        <begin position="30"/>
        <end position="49"/>
    </location>
</feature>
<reference evidence="4 5" key="1">
    <citation type="submission" date="2024-01" db="EMBL/GenBank/DDBJ databases">
        <title>Genome insights into Plantactinospora sonchi sp. nov.</title>
        <authorList>
            <person name="Wang L."/>
        </authorList>
    </citation>
    <scope>NUCLEOTIDE SEQUENCE [LARGE SCALE GENOMIC DNA]</scope>
    <source>
        <strain evidence="4 5">NEAU-QY2</strain>
    </source>
</reference>
<accession>A0ABU7RUN7</accession>
<feature type="domain" description="CAAX prenyl protease 2/Lysostaphin resistance protein A-like" evidence="3">
    <location>
        <begin position="105"/>
        <end position="196"/>
    </location>
</feature>
<dbReference type="PANTHER" id="PTHR39430:SF1">
    <property type="entry name" value="PROTEASE"/>
    <property type="match status" value="1"/>
</dbReference>
<comment type="caution">
    <text evidence="4">The sequence shown here is derived from an EMBL/GenBank/DDBJ whole genome shotgun (WGS) entry which is preliminary data.</text>
</comment>
<feature type="transmembrane region" description="Helical" evidence="2">
    <location>
        <begin position="102"/>
        <end position="123"/>
    </location>
</feature>
<keyword evidence="2" id="KW-0812">Transmembrane</keyword>
<feature type="transmembrane region" description="Helical" evidence="2">
    <location>
        <begin position="135"/>
        <end position="154"/>
    </location>
</feature>
<evidence type="ECO:0000256" key="2">
    <source>
        <dbReference type="SAM" id="Phobius"/>
    </source>
</evidence>
<keyword evidence="2" id="KW-1133">Transmembrane helix</keyword>
<dbReference type="RefSeq" id="WP_331215329.1">
    <property type="nucleotide sequence ID" value="NZ_JAZGQK010000013.1"/>
</dbReference>
<name>A0ABU7RUN7_9ACTN</name>
<organism evidence="4 5">
    <name type="scientific">Plantactinospora sonchi</name>
    <dbReference type="NCBI Taxonomy" id="1544735"/>
    <lineage>
        <taxon>Bacteria</taxon>
        <taxon>Bacillati</taxon>
        <taxon>Actinomycetota</taxon>
        <taxon>Actinomycetes</taxon>
        <taxon>Micromonosporales</taxon>
        <taxon>Micromonosporaceae</taxon>
        <taxon>Plantactinospora</taxon>
    </lineage>
</organism>
<keyword evidence="5" id="KW-1185">Reference proteome</keyword>
<feature type="compositionally biased region" description="Low complexity" evidence="1">
    <location>
        <begin position="269"/>
        <end position="284"/>
    </location>
</feature>
<feature type="transmembrane region" description="Helical" evidence="2">
    <location>
        <begin position="235"/>
        <end position="254"/>
    </location>
</feature>
<dbReference type="EMBL" id="JAZGQK010000013">
    <property type="protein sequence ID" value="MEE6260205.1"/>
    <property type="molecule type" value="Genomic_DNA"/>
</dbReference>
<sequence length="284" mass="29475">MRLSKQLLAVAAVAFVGGQGVVAVQGDPWLTLVVGVLTAVLAVLVYAWVVRRTERRAPTEVARAGAVARLTRGLLIGAGMFGAVILNIAFLGGYQVHGLGSVTGAVALFGFMAAAAVTEELLFRGVLFRIVEERTGTWIALLLTGVLFGLVHMLNPDATLWGATAIAIEAGFMLAACYAATRNLWVPIGLHFGWNFAAGGIFSAVVSGNGESKGLLDATISGPTLVTGGDFGPEGSLYTVGAGVLLTLVFLWLAHRRGHLVPRRRRRAAGSPATGAASTATVAR</sequence>
<evidence type="ECO:0000313" key="5">
    <source>
        <dbReference type="Proteomes" id="UP001332243"/>
    </source>
</evidence>
<feature type="transmembrane region" description="Helical" evidence="2">
    <location>
        <begin position="70"/>
        <end position="90"/>
    </location>
</feature>
<feature type="transmembrane region" description="Helical" evidence="2">
    <location>
        <begin position="160"/>
        <end position="181"/>
    </location>
</feature>
<proteinExistence type="predicted"/>
<gene>
    <name evidence="4" type="ORF">V1633_17080</name>
</gene>
<dbReference type="PANTHER" id="PTHR39430">
    <property type="entry name" value="MEMBRANE-ASSOCIATED PROTEASE-RELATED"/>
    <property type="match status" value="1"/>
</dbReference>
<dbReference type="Pfam" id="PF02517">
    <property type="entry name" value="Rce1-like"/>
    <property type="match status" value="1"/>
</dbReference>
<dbReference type="InterPro" id="IPR003675">
    <property type="entry name" value="Rce1/LyrA-like_dom"/>
</dbReference>
<feature type="transmembrane region" description="Helical" evidence="2">
    <location>
        <begin position="188"/>
        <end position="206"/>
    </location>
</feature>
<evidence type="ECO:0000256" key="1">
    <source>
        <dbReference type="SAM" id="MobiDB-lite"/>
    </source>
</evidence>
<dbReference type="Proteomes" id="UP001332243">
    <property type="component" value="Unassembled WGS sequence"/>
</dbReference>
<feature type="region of interest" description="Disordered" evidence="1">
    <location>
        <begin position="264"/>
        <end position="284"/>
    </location>
</feature>
<evidence type="ECO:0000259" key="3">
    <source>
        <dbReference type="Pfam" id="PF02517"/>
    </source>
</evidence>
<keyword evidence="2" id="KW-0472">Membrane</keyword>
<protein>
    <submittedName>
        <fullName evidence="4">Type II CAAX endopeptidase family protein</fullName>
    </submittedName>
</protein>